<gene>
    <name evidence="2" type="ORF">FRZ67_21395</name>
</gene>
<reference evidence="2 3" key="1">
    <citation type="journal article" date="2016" name="Int. J. Syst. Evol. Microbiol.">
        <title>Panacibacter ginsenosidivorans gen. nov., sp. nov., with ginsenoside converting activity isolated from soil of a ginseng field.</title>
        <authorList>
            <person name="Siddiqi M.Z."/>
            <person name="Muhammad Shafi S."/>
            <person name="Choi K.D."/>
            <person name="Im W.T."/>
        </authorList>
    </citation>
    <scope>NUCLEOTIDE SEQUENCE [LARGE SCALE GENOMIC DNA]</scope>
    <source>
        <strain evidence="2 3">Gsoil1550</strain>
    </source>
</reference>
<dbReference type="InterPro" id="IPR007695">
    <property type="entry name" value="DNA_mismatch_repair_MutS-lik_N"/>
</dbReference>
<evidence type="ECO:0000259" key="1">
    <source>
        <dbReference type="Pfam" id="PF01624"/>
    </source>
</evidence>
<dbReference type="AlphaFoldDB" id="A0A5B8VDZ0"/>
<dbReference type="GO" id="GO:0005524">
    <property type="term" value="F:ATP binding"/>
    <property type="evidence" value="ECO:0007669"/>
    <property type="project" value="InterPro"/>
</dbReference>
<dbReference type="Pfam" id="PF01624">
    <property type="entry name" value="MutS_I"/>
    <property type="match status" value="1"/>
</dbReference>
<proteinExistence type="predicted"/>
<sequence>MAALFFLFSNKKISVMEKQMKRNNKAIVQPDIMHIKAWQSLKAKYSNTIVLLRIEECYFTFDNDAYIVSSITGIILSECEHVEMQCCFPVAELDICLNKLVKAGNRVAICDQLVSPP</sequence>
<dbReference type="GO" id="GO:0030983">
    <property type="term" value="F:mismatched DNA binding"/>
    <property type="evidence" value="ECO:0007669"/>
    <property type="project" value="InterPro"/>
</dbReference>
<dbReference type="SUPFAM" id="SSF55271">
    <property type="entry name" value="DNA repair protein MutS, domain I"/>
    <property type="match status" value="1"/>
</dbReference>
<dbReference type="Proteomes" id="UP000321533">
    <property type="component" value="Chromosome"/>
</dbReference>
<protein>
    <recommendedName>
        <fullName evidence="1">DNA mismatch repair protein MutS-like N-terminal domain-containing protein</fullName>
    </recommendedName>
</protein>
<name>A0A5B8VDZ0_9BACT</name>
<evidence type="ECO:0000313" key="2">
    <source>
        <dbReference type="EMBL" id="QEC69727.1"/>
    </source>
</evidence>
<accession>A0A5B8VDZ0</accession>
<keyword evidence="3" id="KW-1185">Reference proteome</keyword>
<dbReference type="GO" id="GO:0006298">
    <property type="term" value="P:mismatch repair"/>
    <property type="evidence" value="ECO:0007669"/>
    <property type="project" value="InterPro"/>
</dbReference>
<feature type="domain" description="DNA mismatch repair protein MutS-like N-terminal" evidence="1">
    <location>
        <begin position="35"/>
        <end position="113"/>
    </location>
</feature>
<dbReference type="Gene3D" id="3.40.1170.10">
    <property type="entry name" value="DNA repair protein MutS, domain I"/>
    <property type="match status" value="1"/>
</dbReference>
<evidence type="ECO:0000313" key="3">
    <source>
        <dbReference type="Proteomes" id="UP000321533"/>
    </source>
</evidence>
<dbReference type="EMBL" id="CP042435">
    <property type="protein sequence ID" value="QEC69727.1"/>
    <property type="molecule type" value="Genomic_DNA"/>
</dbReference>
<dbReference type="InterPro" id="IPR016151">
    <property type="entry name" value="DNA_mismatch_repair_MutS_N"/>
</dbReference>
<dbReference type="KEGG" id="pgin:FRZ67_21395"/>
<organism evidence="2 3">
    <name type="scientific">Panacibacter ginsenosidivorans</name>
    <dbReference type="NCBI Taxonomy" id="1813871"/>
    <lineage>
        <taxon>Bacteria</taxon>
        <taxon>Pseudomonadati</taxon>
        <taxon>Bacteroidota</taxon>
        <taxon>Chitinophagia</taxon>
        <taxon>Chitinophagales</taxon>
        <taxon>Chitinophagaceae</taxon>
        <taxon>Panacibacter</taxon>
    </lineage>
</organism>